<dbReference type="GO" id="GO:0016758">
    <property type="term" value="F:hexosyltransferase activity"/>
    <property type="evidence" value="ECO:0007669"/>
    <property type="project" value="TreeGrafter"/>
</dbReference>
<dbReference type="Pfam" id="PF13439">
    <property type="entry name" value="Glyco_transf_4"/>
    <property type="match status" value="1"/>
</dbReference>
<keyword evidence="3" id="KW-0808">Transferase</keyword>
<name>A0A5P4SA32_VIBPH</name>
<dbReference type="PANTHER" id="PTHR45947">
    <property type="entry name" value="SULFOQUINOVOSYL TRANSFERASE SQD2"/>
    <property type="match status" value="1"/>
</dbReference>
<protein>
    <submittedName>
        <fullName evidence="3">Glycosyl transferase, group 1</fullName>
    </submittedName>
</protein>
<dbReference type="InterPro" id="IPR028098">
    <property type="entry name" value="Glyco_trans_4-like_N"/>
</dbReference>
<gene>
    <name evidence="3" type="primary">wbuB</name>
</gene>
<dbReference type="InterPro" id="IPR001296">
    <property type="entry name" value="Glyco_trans_1"/>
</dbReference>
<proteinExistence type="predicted"/>
<dbReference type="Gene3D" id="3.40.50.2000">
    <property type="entry name" value="Glycogen Phosphorylase B"/>
    <property type="match status" value="2"/>
</dbReference>
<dbReference type="CDD" id="cd03794">
    <property type="entry name" value="GT4_WbuB-like"/>
    <property type="match status" value="1"/>
</dbReference>
<evidence type="ECO:0000259" key="2">
    <source>
        <dbReference type="Pfam" id="PF13439"/>
    </source>
</evidence>
<evidence type="ECO:0000259" key="1">
    <source>
        <dbReference type="Pfam" id="PF00534"/>
    </source>
</evidence>
<accession>A0A5P4SA32</accession>
<dbReference type="AlphaFoldDB" id="A0A5P4SA32"/>
<dbReference type="Pfam" id="PF00534">
    <property type="entry name" value="Glycos_transf_1"/>
    <property type="match status" value="1"/>
</dbReference>
<feature type="domain" description="Glycosyltransferase subfamily 4-like N-terminal" evidence="2">
    <location>
        <begin position="19"/>
        <end position="204"/>
    </location>
</feature>
<reference evidence="3" key="1">
    <citation type="journal article" date="2019" name="Int. J. Food Microbiol.">
        <title>Developing a novel molecular serotyping system based on capsular polysaccharide synthesis gene clusters of Vibrio parahaemolyticus.</title>
        <authorList>
            <person name="Pang Y."/>
            <person name="Guo X."/>
            <person name="Tian X."/>
            <person name="Liu F."/>
            <person name="Wang L."/>
            <person name="Wu J."/>
            <person name="Zhang S."/>
            <person name="Li S."/>
            <person name="Liu B."/>
        </authorList>
    </citation>
    <scope>NUCLEOTIDE SEQUENCE</scope>
    <source>
        <strain evidence="3">G3495</strain>
    </source>
</reference>
<feature type="domain" description="Glycosyl transferase family 1" evidence="1">
    <location>
        <begin position="223"/>
        <end position="382"/>
    </location>
</feature>
<organism evidence="3">
    <name type="scientific">Vibrio parahaemolyticus</name>
    <dbReference type="NCBI Taxonomy" id="670"/>
    <lineage>
        <taxon>Bacteria</taxon>
        <taxon>Pseudomonadati</taxon>
        <taxon>Pseudomonadota</taxon>
        <taxon>Gammaproteobacteria</taxon>
        <taxon>Vibrionales</taxon>
        <taxon>Vibrionaceae</taxon>
        <taxon>Vibrio</taxon>
    </lineage>
</organism>
<dbReference type="PANTHER" id="PTHR45947:SF3">
    <property type="entry name" value="SULFOQUINOVOSYL TRANSFERASE SQD2"/>
    <property type="match status" value="1"/>
</dbReference>
<dbReference type="InterPro" id="IPR050194">
    <property type="entry name" value="Glycosyltransferase_grp1"/>
</dbReference>
<dbReference type="SUPFAM" id="SSF53756">
    <property type="entry name" value="UDP-Glycosyltransferase/glycogen phosphorylase"/>
    <property type="match status" value="1"/>
</dbReference>
<evidence type="ECO:0000313" key="3">
    <source>
        <dbReference type="EMBL" id="QFC17981.1"/>
    </source>
</evidence>
<dbReference type="EMBL" id="MK463649">
    <property type="protein sequence ID" value="QFC17981.1"/>
    <property type="molecule type" value="Genomic_DNA"/>
</dbReference>
<sequence length="405" mass="45746">MHILFLTDNFPPESNAPATRTYEHAVRWVKKGHEVTVITCAPNFPEGKVYKGYKNDFYTISDLDGIKVVRVKTYITSNEGFAKRVLDYISFMFSSFAAGLIQKSPDIIVATSPQFFTACSGWALSAIRRKKFVFELRDIWPASITAVGAMKNSWVIRCLEKIELFLYRRADSIICVTNSFKKELVERGIDKNKIEVVLNGVDLNTYTPRLSKDQKLLETYDLKDKFVLGYIGTHGMAHGLETIVAVAEELQHIDELRFVFAGSGASRQSIVEMVQEKRLENVVFIDRQPKEMMPLIWSLCDVSLVPLVNSKLFETVIPSKIFECMGMGIPTVMSVPLGEATAIIHDTNSGLIAKSEDISSIKKQILKLYEDPELYSSMQMNSIEAAKKFSRDSMADKMIKVFNNL</sequence>